<evidence type="ECO:0000313" key="2">
    <source>
        <dbReference type="Proteomes" id="UP000503166"/>
    </source>
</evidence>
<dbReference type="Proteomes" id="UP000503166">
    <property type="component" value="Chromosome"/>
</dbReference>
<reference evidence="1 2" key="1">
    <citation type="submission" date="2019-12" db="EMBL/GenBank/DDBJ databases">
        <title>Complete genome sequence of Streptococcus sp. CNU G2 isolated frome Bos taurus coreanae.</title>
        <authorList>
            <person name="Park S.Y."/>
            <person name="Kim J.H."/>
            <person name="Seo S.W."/>
        </authorList>
    </citation>
    <scope>NUCLEOTIDE SEQUENCE [LARGE SCALE GENOMIC DNA]</scope>
    <source>
        <strain evidence="1 2">CNU G2</strain>
    </source>
</reference>
<dbReference type="EMBL" id="CP046919">
    <property type="protein sequence ID" value="QIM45677.1"/>
    <property type="molecule type" value="Genomic_DNA"/>
</dbReference>
<protein>
    <submittedName>
        <fullName evidence="1">Uncharacterized protein</fullName>
    </submittedName>
</protein>
<organism evidence="1 2">
    <name type="scientific">Streptococcus ruminicola</name>
    <dbReference type="NCBI Taxonomy" id="2686210"/>
    <lineage>
        <taxon>Bacteria</taxon>
        <taxon>Bacillati</taxon>
        <taxon>Bacillota</taxon>
        <taxon>Bacilli</taxon>
        <taxon>Lactobacillales</taxon>
        <taxon>Streptococcaceae</taxon>
        <taxon>Streptococcus</taxon>
    </lineage>
</organism>
<dbReference type="KEGG" id="srum:GPZ88_00790"/>
<sequence length="54" mass="6243">METLQEQLLEPQLDIGKAVLESMIEMYLRDGAMKGVVIPATFQDKEFEIEVRMK</sequence>
<gene>
    <name evidence="1" type="ORF">GPZ88_00790</name>
</gene>
<dbReference type="RefSeq" id="WP_166042970.1">
    <property type="nucleotide sequence ID" value="NZ_CP046919.1"/>
</dbReference>
<evidence type="ECO:0000313" key="1">
    <source>
        <dbReference type="EMBL" id="QIM45677.1"/>
    </source>
</evidence>
<accession>A0A6G8HXP6</accession>
<proteinExistence type="predicted"/>
<dbReference type="AlphaFoldDB" id="A0A6G8HXP6"/>
<name>A0A6G8HXP6_9STRE</name>